<dbReference type="EMBL" id="JBHUIK010000001">
    <property type="protein sequence ID" value="MFD2213297.1"/>
    <property type="molecule type" value="Genomic_DNA"/>
</dbReference>
<name>A0ABW5BU68_9BACI</name>
<evidence type="ECO:0000313" key="2">
    <source>
        <dbReference type="EMBL" id="MFD2213297.1"/>
    </source>
</evidence>
<dbReference type="RefSeq" id="WP_379050621.1">
    <property type="nucleotide sequence ID" value="NZ_JBHUIK010000001.1"/>
</dbReference>
<dbReference type="InterPro" id="IPR025164">
    <property type="entry name" value="Toastrack_DUF4097"/>
</dbReference>
<organism evidence="2 3">
    <name type="scientific">Metabacillus endolithicus</name>
    <dbReference type="NCBI Taxonomy" id="1535204"/>
    <lineage>
        <taxon>Bacteria</taxon>
        <taxon>Bacillati</taxon>
        <taxon>Bacillota</taxon>
        <taxon>Bacilli</taxon>
        <taxon>Bacillales</taxon>
        <taxon>Bacillaceae</taxon>
        <taxon>Metabacillus</taxon>
    </lineage>
</organism>
<evidence type="ECO:0000313" key="3">
    <source>
        <dbReference type="Proteomes" id="UP001597318"/>
    </source>
</evidence>
<sequence length="281" mass="30383">MKKLFLLLFFIGGLFLIIHSNTTWFVFGGNGSSAEVSNKVDKIELDISGASTKIVPENTDQVRAELEGKGKVVVTENGDTIKVESKSQKWFNLFSMFNKTEITIYIPEDYQKELIIDSGSGNVSFNGQSKMKLNSLMINMSSGNVQISKVTANDLELDGSSGNVNLSSVSTKSGIFDMSSGNLTIKEHTGKVEADLSSGKINLEMNKLIDSIDVEINSGLATINLPSNADFTLNGSIGSGHISSDFDLKELQKNSDQMYGVYGSGKHQVNIDVSSGKVDIN</sequence>
<gene>
    <name evidence="2" type="ORF">ACFSKK_06160</name>
</gene>
<reference evidence="3" key="1">
    <citation type="journal article" date="2019" name="Int. J. Syst. Evol. Microbiol.">
        <title>The Global Catalogue of Microorganisms (GCM) 10K type strain sequencing project: providing services to taxonomists for standard genome sequencing and annotation.</title>
        <authorList>
            <consortium name="The Broad Institute Genomics Platform"/>
            <consortium name="The Broad Institute Genome Sequencing Center for Infectious Disease"/>
            <person name="Wu L."/>
            <person name="Ma J."/>
        </authorList>
    </citation>
    <scope>NUCLEOTIDE SEQUENCE [LARGE SCALE GENOMIC DNA]</scope>
    <source>
        <strain evidence="3">CGMCC 1.15474</strain>
    </source>
</reference>
<proteinExistence type="predicted"/>
<dbReference type="Proteomes" id="UP001597318">
    <property type="component" value="Unassembled WGS sequence"/>
</dbReference>
<accession>A0ABW5BU68</accession>
<keyword evidence="3" id="KW-1185">Reference proteome</keyword>
<feature type="domain" description="DUF4097" evidence="1">
    <location>
        <begin position="40"/>
        <end position="280"/>
    </location>
</feature>
<protein>
    <submittedName>
        <fullName evidence="2">DUF4097 family beta strand repeat-containing protein</fullName>
    </submittedName>
</protein>
<evidence type="ECO:0000259" key="1">
    <source>
        <dbReference type="Pfam" id="PF13349"/>
    </source>
</evidence>
<comment type="caution">
    <text evidence="2">The sequence shown here is derived from an EMBL/GenBank/DDBJ whole genome shotgun (WGS) entry which is preliminary data.</text>
</comment>
<dbReference type="Pfam" id="PF13349">
    <property type="entry name" value="DUF4097"/>
    <property type="match status" value="1"/>
</dbReference>